<dbReference type="Proteomes" id="UP000326865">
    <property type="component" value="Unassembled WGS sequence"/>
</dbReference>
<dbReference type="EMBL" id="QMDY01000003">
    <property type="protein sequence ID" value="KAB7518866.1"/>
    <property type="molecule type" value="Genomic_DNA"/>
</dbReference>
<gene>
    <name evidence="3" type="ORF">DM867_08800</name>
    <name evidence="4" type="ORF">DMP03_10455</name>
    <name evidence="5" type="ORF">DP108_06805</name>
</gene>
<dbReference type="Proteomes" id="UP000326302">
    <property type="component" value="Unassembled WGS sequence"/>
</dbReference>
<feature type="domain" description="Transcriptional regulator TbsP-like C-terminal" evidence="2">
    <location>
        <begin position="147"/>
        <end position="265"/>
    </location>
</feature>
<keyword evidence="8" id="KW-1185">Reference proteome</keyword>
<evidence type="ECO:0000313" key="4">
    <source>
        <dbReference type="EMBL" id="KAB7514284.1"/>
    </source>
</evidence>
<sequence>MSIETNVFGDTVDGVLGEVLGGASDEVFLVNPTTDTLEALLDVLDTVTIRVNVLAAESRLKELSRDFKLASRAADYEDDGRLTLSVYGEPTNIVVVAETFTTALVAGASRVAGLTTTEESFVDATYDQYAAAFEEAEAFDLRTPGTSHVSETLAGSLGEQTAEDFEDALAAMETARGDESDLSEVTVALLVAAKNEQLLYDISKWGEDTGVASKATFSRTKTDLEERGLIDTEKVPIDVGRPRLRLKLADDRLKEVSAAELASVAKSVLAS</sequence>
<reference evidence="6 7" key="1">
    <citation type="submission" date="2019-10" db="EMBL/GenBank/DDBJ databases">
        <title>Unraveling microbial dark matter from salterns through culturing: the case of the genus Halosegnis.</title>
        <authorList>
            <person name="Duran-Viseras A."/>
            <person name="Andrei A.-S."/>
            <person name="Vera-Gargallo B."/>
            <person name="Ghai R."/>
            <person name="Sanchez-Porro C."/>
            <person name="Ventosa A."/>
        </authorList>
    </citation>
    <scope>NUCLEOTIDE SEQUENCE [LARGE SCALE GENOMIC DNA]</scope>
    <source>
        <strain evidence="4 7">F17-44</strain>
        <strain evidence="3 8">F18-79</strain>
        <strain evidence="5 6">F19-13</strain>
    </source>
</reference>
<accession>A0A5N5U875</accession>
<feature type="domain" description="Transcriptional regulator TbsP N-terminal" evidence="1">
    <location>
        <begin position="5"/>
        <end position="144"/>
    </location>
</feature>
<dbReference type="Proteomes" id="UP000326207">
    <property type="component" value="Unassembled WGS sequence"/>
</dbReference>
<dbReference type="NCBIfam" id="NF047393">
    <property type="entry name" value="TransRegTbspHalo"/>
    <property type="match status" value="1"/>
</dbReference>
<evidence type="ECO:0000259" key="2">
    <source>
        <dbReference type="Pfam" id="PF23336"/>
    </source>
</evidence>
<dbReference type="AlphaFoldDB" id="A0A5N5UJJ3"/>
<evidence type="ECO:0000259" key="1">
    <source>
        <dbReference type="Pfam" id="PF19138"/>
    </source>
</evidence>
<dbReference type="InterPro" id="IPR056163">
    <property type="entry name" value="TbsP_C"/>
</dbReference>
<evidence type="ECO:0000313" key="7">
    <source>
        <dbReference type="Proteomes" id="UP000326302"/>
    </source>
</evidence>
<comment type="caution">
    <text evidence="5">The sequence shown here is derived from an EMBL/GenBank/DDBJ whole genome shotgun (WGS) entry which is preliminary data.</text>
</comment>
<accession>A0A5N5UJJ3</accession>
<dbReference type="EMBL" id="QJOW01000004">
    <property type="protein sequence ID" value="KAB7514284.1"/>
    <property type="molecule type" value="Genomic_DNA"/>
</dbReference>
<dbReference type="EMBL" id="QKKZ01000003">
    <property type="protein sequence ID" value="KAB7513882.1"/>
    <property type="molecule type" value="Genomic_DNA"/>
</dbReference>
<dbReference type="Pfam" id="PF19138">
    <property type="entry name" value="TbsP_N"/>
    <property type="match status" value="1"/>
</dbReference>
<accession>A0A5N5U6U6</accession>
<dbReference type="InterPro" id="IPR043859">
    <property type="entry name" value="TbsP-like_N"/>
</dbReference>
<evidence type="ECO:0000313" key="3">
    <source>
        <dbReference type="EMBL" id="KAB7513882.1"/>
    </source>
</evidence>
<proteinExistence type="predicted"/>
<dbReference type="Pfam" id="PF23336">
    <property type="entry name" value="HTH_TbsP_C"/>
    <property type="match status" value="1"/>
</dbReference>
<name>A0A5N5UJJ3_9EURY</name>
<organism evidence="5 6">
    <name type="scientific">Halosegnis rubeus</name>
    <dbReference type="NCBI Taxonomy" id="2212850"/>
    <lineage>
        <taxon>Archaea</taxon>
        <taxon>Methanobacteriati</taxon>
        <taxon>Methanobacteriota</taxon>
        <taxon>Stenosarchaea group</taxon>
        <taxon>Halobacteria</taxon>
        <taxon>Halobacteriales</taxon>
        <taxon>Natronomonadaceae</taxon>
        <taxon>Halosegnis</taxon>
    </lineage>
</organism>
<evidence type="ECO:0000313" key="8">
    <source>
        <dbReference type="Proteomes" id="UP000326865"/>
    </source>
</evidence>
<protein>
    <recommendedName>
        <fullName evidence="9">Transcriptional regulator</fullName>
    </recommendedName>
</protein>
<evidence type="ECO:0000313" key="5">
    <source>
        <dbReference type="EMBL" id="KAB7518866.1"/>
    </source>
</evidence>
<evidence type="ECO:0000313" key="6">
    <source>
        <dbReference type="Proteomes" id="UP000326207"/>
    </source>
</evidence>
<evidence type="ECO:0008006" key="9">
    <source>
        <dbReference type="Google" id="ProtNLM"/>
    </source>
</evidence>